<feature type="compositionally biased region" description="Pro residues" evidence="1">
    <location>
        <begin position="99"/>
        <end position="111"/>
    </location>
</feature>
<gene>
    <name evidence="2" type="ORF">DILT_LOCUS7872</name>
</gene>
<sequence>MTQRFSQDNYSSSEALGILQTKFVITVGMLLLDELGMGKLVIIKKISELPTCQCIELVEDISSPDKSEDGDKTKTGKKRTKLELAVQSALEAAKDVLRPPTPPPPPPAEPLPPREAEIPITAGAPGSEGDSSGTEEPGDPQADPVEVPTSEEPNTGRTIQRTLAGHRLWRFTPFNFEKYPGMRMNVPPDKTAWTVSIFSPPLAFWENI</sequence>
<evidence type="ECO:0000313" key="2">
    <source>
        <dbReference type="EMBL" id="VDN12041.1"/>
    </source>
</evidence>
<dbReference type="OrthoDB" id="6274641at2759"/>
<proteinExistence type="predicted"/>
<name>A0A3P7M147_DIBLA</name>
<dbReference type="Proteomes" id="UP000281553">
    <property type="component" value="Unassembled WGS sequence"/>
</dbReference>
<reference evidence="2 3" key="1">
    <citation type="submission" date="2018-11" db="EMBL/GenBank/DDBJ databases">
        <authorList>
            <consortium name="Pathogen Informatics"/>
        </authorList>
    </citation>
    <scope>NUCLEOTIDE SEQUENCE [LARGE SCALE GENOMIC DNA]</scope>
</reference>
<accession>A0A3P7M147</accession>
<evidence type="ECO:0000256" key="1">
    <source>
        <dbReference type="SAM" id="MobiDB-lite"/>
    </source>
</evidence>
<feature type="compositionally biased region" description="Polar residues" evidence="1">
    <location>
        <begin position="151"/>
        <end position="161"/>
    </location>
</feature>
<dbReference type="AlphaFoldDB" id="A0A3P7M147"/>
<feature type="region of interest" description="Disordered" evidence="1">
    <location>
        <begin position="62"/>
        <end position="81"/>
    </location>
</feature>
<feature type="compositionally biased region" description="Basic and acidic residues" evidence="1">
    <location>
        <begin position="63"/>
        <end position="74"/>
    </location>
</feature>
<dbReference type="EMBL" id="UYRU01052852">
    <property type="protein sequence ID" value="VDN12041.1"/>
    <property type="molecule type" value="Genomic_DNA"/>
</dbReference>
<evidence type="ECO:0000313" key="3">
    <source>
        <dbReference type="Proteomes" id="UP000281553"/>
    </source>
</evidence>
<protein>
    <submittedName>
        <fullName evidence="2">Uncharacterized protein</fullName>
    </submittedName>
</protein>
<feature type="region of interest" description="Disordered" evidence="1">
    <location>
        <begin position="92"/>
        <end position="162"/>
    </location>
</feature>
<keyword evidence="3" id="KW-1185">Reference proteome</keyword>
<organism evidence="2 3">
    <name type="scientific">Dibothriocephalus latus</name>
    <name type="common">Fish tapeworm</name>
    <name type="synonym">Diphyllobothrium latum</name>
    <dbReference type="NCBI Taxonomy" id="60516"/>
    <lineage>
        <taxon>Eukaryota</taxon>
        <taxon>Metazoa</taxon>
        <taxon>Spiralia</taxon>
        <taxon>Lophotrochozoa</taxon>
        <taxon>Platyhelminthes</taxon>
        <taxon>Cestoda</taxon>
        <taxon>Eucestoda</taxon>
        <taxon>Diphyllobothriidea</taxon>
        <taxon>Diphyllobothriidae</taxon>
        <taxon>Dibothriocephalus</taxon>
    </lineage>
</organism>